<protein>
    <submittedName>
        <fullName evidence="2">Jg5626 protein</fullName>
    </submittedName>
</protein>
<proteinExistence type="predicted"/>
<accession>A0A8S4QR75</accession>
<reference evidence="2" key="1">
    <citation type="submission" date="2022-03" db="EMBL/GenBank/DDBJ databases">
        <authorList>
            <person name="Lindestad O."/>
        </authorList>
    </citation>
    <scope>NUCLEOTIDE SEQUENCE</scope>
</reference>
<dbReference type="AlphaFoldDB" id="A0A8S4QR75"/>
<evidence type="ECO:0000256" key="1">
    <source>
        <dbReference type="SAM" id="MobiDB-lite"/>
    </source>
</evidence>
<evidence type="ECO:0000313" key="2">
    <source>
        <dbReference type="EMBL" id="CAH2217316.1"/>
    </source>
</evidence>
<dbReference type="Proteomes" id="UP000838756">
    <property type="component" value="Unassembled WGS sequence"/>
</dbReference>
<feature type="region of interest" description="Disordered" evidence="1">
    <location>
        <begin position="53"/>
        <end position="72"/>
    </location>
</feature>
<name>A0A8S4QR75_9NEOP</name>
<evidence type="ECO:0000313" key="3">
    <source>
        <dbReference type="Proteomes" id="UP000838756"/>
    </source>
</evidence>
<sequence>MVCRSTERCGARECERAAARLTAQARGRSSGRGCSRRSVVAANVCWCSGGAAHARAGRAPPASPPPPLHPGPRWLLRALRGAGARRRRNLRLPR</sequence>
<keyword evidence="3" id="KW-1185">Reference proteome</keyword>
<gene>
    <name evidence="2" type="primary">jg5626</name>
    <name evidence="2" type="ORF">PAEG_LOCUS5230</name>
</gene>
<organism evidence="2 3">
    <name type="scientific">Pararge aegeria aegeria</name>
    <dbReference type="NCBI Taxonomy" id="348720"/>
    <lineage>
        <taxon>Eukaryota</taxon>
        <taxon>Metazoa</taxon>
        <taxon>Ecdysozoa</taxon>
        <taxon>Arthropoda</taxon>
        <taxon>Hexapoda</taxon>
        <taxon>Insecta</taxon>
        <taxon>Pterygota</taxon>
        <taxon>Neoptera</taxon>
        <taxon>Endopterygota</taxon>
        <taxon>Lepidoptera</taxon>
        <taxon>Glossata</taxon>
        <taxon>Ditrysia</taxon>
        <taxon>Papilionoidea</taxon>
        <taxon>Nymphalidae</taxon>
        <taxon>Satyrinae</taxon>
        <taxon>Satyrini</taxon>
        <taxon>Parargina</taxon>
        <taxon>Pararge</taxon>
    </lineage>
</organism>
<dbReference type="EMBL" id="CAKXAJ010017978">
    <property type="protein sequence ID" value="CAH2217316.1"/>
    <property type="molecule type" value="Genomic_DNA"/>
</dbReference>
<comment type="caution">
    <text evidence="2">The sequence shown here is derived from an EMBL/GenBank/DDBJ whole genome shotgun (WGS) entry which is preliminary data.</text>
</comment>
<feature type="compositionally biased region" description="Pro residues" evidence="1">
    <location>
        <begin position="61"/>
        <end position="70"/>
    </location>
</feature>